<sequence>MRCQPTIKTPETDPDHETIGQDFRGHDGFVYHCDSWQSDLGFWMTRKDAPEDRKKDKHSEFRRNVSINAIGRTFHRID</sequence>
<evidence type="ECO:0000313" key="1">
    <source>
        <dbReference type="EMBL" id="AXH59720.1"/>
    </source>
</evidence>
<reference evidence="1 2" key="1">
    <citation type="journal article" date="2011" name="PLoS Pathog.">
        <title>Dynamic evolution of pathogenicity revealed by sequencing and comparative genomics of 19 Pseudomonas syringae isolates.</title>
        <authorList>
            <person name="Baltrus D.A."/>
            <person name="Nishimura M.T."/>
            <person name="Romanchuk A."/>
            <person name="Chang J.H."/>
            <person name="Mukhtar M.S."/>
            <person name="Cherkis K."/>
            <person name="Roach J."/>
            <person name="Grant S.R."/>
            <person name="Jones C.D."/>
            <person name="Dangl J.L."/>
        </authorList>
    </citation>
    <scope>NUCLEOTIDE SEQUENCE [LARGE SCALE GENOMIC DNA]</scope>
    <source>
        <strain evidence="1 2">M301315</strain>
    </source>
</reference>
<geneLocation type="plasmid" evidence="2">
    <name>pmppla107</name>
</geneLocation>
<name>A0AAD0V8X0_PSEAV</name>
<keyword evidence="1" id="KW-0614">Plasmid</keyword>
<gene>
    <name evidence="1" type="ORF">PLA107_031350</name>
</gene>
<dbReference type="EMBL" id="CP031226">
    <property type="protein sequence ID" value="AXH59720.1"/>
    <property type="molecule type" value="Genomic_DNA"/>
</dbReference>
<proteinExistence type="predicted"/>
<dbReference type="Proteomes" id="UP000006426">
    <property type="component" value="Plasmid pmppla107"/>
</dbReference>
<protein>
    <submittedName>
        <fullName evidence="1">Uncharacterized protein</fullName>
    </submittedName>
</protein>
<evidence type="ECO:0000313" key="2">
    <source>
        <dbReference type="Proteomes" id="UP000006426"/>
    </source>
</evidence>
<accession>A0AAD0V8X0</accession>
<organism evidence="1 2">
    <name type="scientific">Pseudomonas amygdali pv. lachrymans str. M301315</name>
    <dbReference type="NCBI Taxonomy" id="629260"/>
    <lineage>
        <taxon>Bacteria</taxon>
        <taxon>Pseudomonadati</taxon>
        <taxon>Pseudomonadota</taxon>
        <taxon>Gammaproteobacteria</taxon>
        <taxon>Pseudomonadales</taxon>
        <taxon>Pseudomonadaceae</taxon>
        <taxon>Pseudomonas</taxon>
        <taxon>Pseudomonas amygdali</taxon>
    </lineage>
</organism>
<dbReference type="AlphaFoldDB" id="A0AAD0V8X0"/>